<evidence type="ECO:0000313" key="1">
    <source>
        <dbReference type="EMBL" id="TXK22432.1"/>
    </source>
</evidence>
<name>A0A5C8IMU7_9BACT</name>
<keyword evidence="2" id="KW-1185">Reference proteome</keyword>
<dbReference type="RefSeq" id="WP_147924129.1">
    <property type="nucleotide sequence ID" value="NZ_VRTY01000156.1"/>
</dbReference>
<dbReference type="EMBL" id="VRTY01000156">
    <property type="protein sequence ID" value="TXK22432.1"/>
    <property type="molecule type" value="Genomic_DNA"/>
</dbReference>
<dbReference type="OrthoDB" id="6296564at2"/>
<dbReference type="AlphaFoldDB" id="A0A5C8IMU7"/>
<comment type="caution">
    <text evidence="1">The sequence shown here is derived from an EMBL/GenBank/DDBJ whole genome shotgun (WGS) entry which is preliminary data.</text>
</comment>
<dbReference type="Proteomes" id="UP000321926">
    <property type="component" value="Unassembled WGS sequence"/>
</dbReference>
<accession>A0A5C8IMU7</accession>
<proteinExistence type="predicted"/>
<evidence type="ECO:0000313" key="2">
    <source>
        <dbReference type="Proteomes" id="UP000321926"/>
    </source>
</evidence>
<reference evidence="1 2" key="1">
    <citation type="submission" date="2019-08" db="EMBL/GenBank/DDBJ databases">
        <authorList>
            <person name="Shi S."/>
        </authorList>
    </citation>
    <scope>NUCLEOTIDE SEQUENCE [LARGE SCALE GENOMIC DNA]</scope>
    <source>
        <strain evidence="1 2">GY10130</strain>
    </source>
</reference>
<organism evidence="1 2">
    <name type="scientific">Pontibacter qinzhouensis</name>
    <dbReference type="NCBI Taxonomy" id="2603253"/>
    <lineage>
        <taxon>Bacteria</taxon>
        <taxon>Pseudomonadati</taxon>
        <taxon>Bacteroidota</taxon>
        <taxon>Cytophagia</taxon>
        <taxon>Cytophagales</taxon>
        <taxon>Hymenobacteraceae</taxon>
        <taxon>Pontibacter</taxon>
    </lineage>
</organism>
<protein>
    <submittedName>
        <fullName evidence="1">Uncharacterized protein</fullName>
    </submittedName>
</protein>
<gene>
    <name evidence="1" type="ORF">FVR03_23025</name>
</gene>
<sequence>MGHWNYRVIKKLSSSGEYEYGIHEVYYDKDGNVEAWSENSLVPACPSKEDLLQDLERMKGALEKEVLVDEEGE</sequence>